<dbReference type="RefSeq" id="WP_234859770.1">
    <property type="nucleotide sequence ID" value="NZ_JAKEVZ010000001.1"/>
</dbReference>
<dbReference type="PANTHER" id="PTHR46546">
    <property type="entry name" value="SHEWANELLA-LIKE PROTEIN PHOSPHATASE 1"/>
    <property type="match status" value="1"/>
</dbReference>
<reference evidence="3 4" key="1">
    <citation type="submission" date="2022-01" db="EMBL/GenBank/DDBJ databases">
        <title>Mariniradius saccharolyticus sp. nov., isolated from sediment of a river.</title>
        <authorList>
            <person name="Liu H."/>
        </authorList>
    </citation>
    <scope>NUCLEOTIDE SEQUENCE [LARGE SCALE GENOMIC DNA]</scope>
    <source>
        <strain evidence="3 4">RY-2</strain>
    </source>
</reference>
<organism evidence="3 4">
    <name type="scientific">Mariniradius sediminis</name>
    <dbReference type="NCBI Taxonomy" id="2909237"/>
    <lineage>
        <taxon>Bacteria</taxon>
        <taxon>Pseudomonadati</taxon>
        <taxon>Bacteroidota</taxon>
        <taxon>Cytophagia</taxon>
        <taxon>Cytophagales</taxon>
        <taxon>Cyclobacteriaceae</taxon>
        <taxon>Mariniradius</taxon>
    </lineage>
</organism>
<dbReference type="EMBL" id="JAKEVZ010000001">
    <property type="protein sequence ID" value="MCF1749582.1"/>
    <property type="molecule type" value="Genomic_DNA"/>
</dbReference>
<feature type="domain" description="Calcineurin-like phosphoesterase" evidence="2">
    <location>
        <begin position="95"/>
        <end position="312"/>
    </location>
</feature>
<dbReference type="Gene3D" id="3.60.21.10">
    <property type="match status" value="1"/>
</dbReference>
<dbReference type="SUPFAM" id="SSF56300">
    <property type="entry name" value="Metallo-dependent phosphatases"/>
    <property type="match status" value="1"/>
</dbReference>
<dbReference type="Pfam" id="PF00149">
    <property type="entry name" value="Metallophos"/>
    <property type="match status" value="1"/>
</dbReference>
<sequence length="360" mass="40798">MKFFPVPSIVFAFMLAVQSLLAQQADQRFSEGPYLYFKNNKLHAKWIEDGQLKSAENLSSDKLKTLFGWDSGIEIIKKKMREKPEPQQHFANVQKVAVISDVHGQFGLMVKLLRQHGVIDGNNRWAFGEGHLVVNGDIAGRGTQVTEAFWLVYHLEIQAAAAGGKVHYLAGNHEQMLLSGDNRFLHEKYTQSARLMGITIQEMYGKNSVLGDWLRNRPAMVKIDDYLFVHAGISPEYLGRELTDEKTNKLFYNYILGSKRPARQLSNTISFLNGENGPIWYRGYFVEGQVDGSTIDSMLKYFDVQRIIVGHTSLRRVTAMHRARIIAVDSNIKEGIDGEILLIEGDKYFRGTQSGEKIPL</sequence>
<comment type="caution">
    <text evidence="3">The sequence shown here is derived from an EMBL/GenBank/DDBJ whole genome shotgun (WGS) entry which is preliminary data.</text>
</comment>
<name>A0ABS9BNI7_9BACT</name>
<evidence type="ECO:0000259" key="2">
    <source>
        <dbReference type="Pfam" id="PF00149"/>
    </source>
</evidence>
<dbReference type="Proteomes" id="UP001201449">
    <property type="component" value="Unassembled WGS sequence"/>
</dbReference>
<feature type="chain" id="PRO_5047213920" evidence="1">
    <location>
        <begin position="23"/>
        <end position="360"/>
    </location>
</feature>
<dbReference type="PANTHER" id="PTHR46546:SF4">
    <property type="entry name" value="SHEWANELLA-LIKE PROTEIN PHOSPHATASE 1"/>
    <property type="match status" value="1"/>
</dbReference>
<feature type="signal peptide" evidence="1">
    <location>
        <begin position="1"/>
        <end position="22"/>
    </location>
</feature>
<keyword evidence="4" id="KW-1185">Reference proteome</keyword>
<evidence type="ECO:0000313" key="3">
    <source>
        <dbReference type="EMBL" id="MCF1749582.1"/>
    </source>
</evidence>
<evidence type="ECO:0000313" key="4">
    <source>
        <dbReference type="Proteomes" id="UP001201449"/>
    </source>
</evidence>
<gene>
    <name evidence="3" type="ORF">L0U89_00750</name>
</gene>
<keyword evidence="1" id="KW-0732">Signal</keyword>
<evidence type="ECO:0000256" key="1">
    <source>
        <dbReference type="SAM" id="SignalP"/>
    </source>
</evidence>
<dbReference type="InterPro" id="IPR029052">
    <property type="entry name" value="Metallo-depent_PP-like"/>
</dbReference>
<proteinExistence type="predicted"/>
<dbReference type="InterPro" id="IPR004843">
    <property type="entry name" value="Calcineurin-like_PHP"/>
</dbReference>
<protein>
    <submittedName>
        <fullName evidence="3">Metallophosphoesterase</fullName>
    </submittedName>
</protein>
<accession>A0ABS9BNI7</accession>